<dbReference type="Pfam" id="PF18935">
    <property type="entry name" value="DUF5683"/>
    <property type="match status" value="1"/>
</dbReference>
<keyword evidence="1" id="KW-0732">Signal</keyword>
<evidence type="ECO:0000256" key="1">
    <source>
        <dbReference type="SAM" id="SignalP"/>
    </source>
</evidence>
<feature type="domain" description="DUF5683" evidence="2">
    <location>
        <begin position="56"/>
        <end position="211"/>
    </location>
</feature>
<organism evidence="3 4">
    <name type="scientific">Pontibacter mangrovi</name>
    <dbReference type="NCBI Taxonomy" id="2589816"/>
    <lineage>
        <taxon>Bacteria</taxon>
        <taxon>Pseudomonadati</taxon>
        <taxon>Bacteroidota</taxon>
        <taxon>Cytophagia</taxon>
        <taxon>Cytophagales</taxon>
        <taxon>Hymenobacteraceae</taxon>
        <taxon>Pontibacter</taxon>
    </lineage>
</organism>
<dbReference type="InterPro" id="IPR043738">
    <property type="entry name" value="DUF5683"/>
</dbReference>
<evidence type="ECO:0000313" key="3">
    <source>
        <dbReference type="EMBL" id="TPE46067.1"/>
    </source>
</evidence>
<evidence type="ECO:0000313" key="4">
    <source>
        <dbReference type="Proteomes" id="UP000316727"/>
    </source>
</evidence>
<keyword evidence="4" id="KW-1185">Reference proteome</keyword>
<reference evidence="3 4" key="1">
    <citation type="submission" date="2019-06" db="EMBL/GenBank/DDBJ databases">
        <title>A novel bacterium of genus Pontibacter, isolated from marine sediment.</title>
        <authorList>
            <person name="Huang H."/>
            <person name="Mo K."/>
            <person name="Hu Y."/>
        </authorList>
    </citation>
    <scope>NUCLEOTIDE SEQUENCE [LARGE SCALE GENOMIC DNA]</scope>
    <source>
        <strain evidence="3 4">HB172049</strain>
    </source>
</reference>
<accession>A0A501WGD8</accession>
<gene>
    <name evidence="3" type="ORF">FJM65_01605</name>
</gene>
<sequence>MRLKVGAMVWLLGLLLYFAPAQTHGQVITEGPDSVRVPLAAADTVGKRGFFLSEWDKPAKAALLSAIIPGAGQIYNKAYWKVPIIYATGGVLAYFYIENNNNYQTYRKAYLLRRDGDPTTRDEFADDLYLGENSSNGESLLKFRRDGWRRYRDLTIIISVAAYTLQIAEAYVHAHLKEFDVSDELTLRVQPNLVPLRSQPGNLAPGLTLTLYTRSK</sequence>
<proteinExistence type="predicted"/>
<dbReference type="RefSeq" id="WP_140618716.1">
    <property type="nucleotide sequence ID" value="NZ_VFRQ01000001.1"/>
</dbReference>
<dbReference type="AlphaFoldDB" id="A0A501WGD8"/>
<dbReference type="OrthoDB" id="9813910at2"/>
<dbReference type="EMBL" id="VFRQ01000001">
    <property type="protein sequence ID" value="TPE46067.1"/>
    <property type="molecule type" value="Genomic_DNA"/>
</dbReference>
<name>A0A501WGD8_9BACT</name>
<protein>
    <recommendedName>
        <fullName evidence="2">DUF5683 domain-containing protein</fullName>
    </recommendedName>
</protein>
<evidence type="ECO:0000259" key="2">
    <source>
        <dbReference type="Pfam" id="PF18935"/>
    </source>
</evidence>
<feature type="signal peptide" evidence="1">
    <location>
        <begin position="1"/>
        <end position="21"/>
    </location>
</feature>
<feature type="chain" id="PRO_5021366945" description="DUF5683 domain-containing protein" evidence="1">
    <location>
        <begin position="22"/>
        <end position="216"/>
    </location>
</feature>
<dbReference type="Proteomes" id="UP000316727">
    <property type="component" value="Unassembled WGS sequence"/>
</dbReference>
<comment type="caution">
    <text evidence="3">The sequence shown here is derived from an EMBL/GenBank/DDBJ whole genome shotgun (WGS) entry which is preliminary data.</text>
</comment>